<feature type="compositionally biased region" description="Basic and acidic residues" evidence="2">
    <location>
        <begin position="212"/>
        <end position="231"/>
    </location>
</feature>
<feature type="coiled-coil region" evidence="1">
    <location>
        <begin position="612"/>
        <end position="639"/>
    </location>
</feature>
<keyword evidence="4" id="KW-1185">Reference proteome</keyword>
<reference evidence="3 4" key="1">
    <citation type="submission" date="2014-06" db="EMBL/GenBank/DDBJ databases">
        <authorList>
            <person name="Swart Estienne"/>
        </authorList>
    </citation>
    <scope>NUCLEOTIDE SEQUENCE [LARGE SCALE GENOMIC DNA]</scope>
    <source>
        <strain evidence="3 4">130c</strain>
    </source>
</reference>
<dbReference type="AlphaFoldDB" id="A0A078AIX7"/>
<sequence>MISKDFIDDPKQQNHRSKRDQEQAAKILIDRQKVLAKMKETTRLLCENVTNLQVDSPKAQSFQDEYIKNANQIVQIQKQRRQQYELNKDQYNGSILGMFQNIMPKRIYPREEFEKTSSANARAYASSHNKIYGNLKPIRVRNDRHQSKFNNNNDDQQRHHNSRQRQDLTPEYSKLQPLDTYQNHTQILQQNSTELKFNQDLDSQSRNLEPNKQSERFSKQFKTHEQIKPENEQIQVTQQPNKNISPYNQKIRPIRKREKSFQNESKTSGQKYVLSIRRDSQNSKDQLNHSQLIANKSIEQHINVGQYLHESRKASMEKLRQYDEDYKSDEDELKQMRLSVEKLKDQVTKKLNVLNLKAPADWREVIINYKIKRQLINRDRSIEEHKKEEAYNNESIGSYENKKLLNKTNYMNFRQNLHRNSLSNRQKYNNNLEDLMSRLQAHKEHLLSSQQSADRSAIDPMSRTFTAALKIRKSSLGEQQSLIKMAALNESQNINLIQDTQLQSQSPHFQQMRNQFRMKTSQDSRNPTNLNKMFNSESRGMNEKASFLGQQKNIERPVTNQLSSKAPMEKYSSLIFQNQQQINNDMNQTNSIKFMVNSNKVQDNQSKQSFDLTQKQQLIKLLQNEHKNLKIEQNDDERRNYMVTRMPWSPYCGSCNEKSDSLLMNKNFEKVLDPKTAKPLLLIKKQ</sequence>
<accession>A0A078AIX7</accession>
<evidence type="ECO:0000256" key="1">
    <source>
        <dbReference type="SAM" id="Coils"/>
    </source>
</evidence>
<name>A0A078AIX7_STYLE</name>
<feature type="coiled-coil region" evidence="1">
    <location>
        <begin position="319"/>
        <end position="346"/>
    </location>
</feature>
<dbReference type="EMBL" id="CCKQ01010749">
    <property type="protein sequence ID" value="CDW82275.1"/>
    <property type="molecule type" value="Genomic_DNA"/>
</dbReference>
<evidence type="ECO:0000313" key="3">
    <source>
        <dbReference type="EMBL" id="CDW82275.1"/>
    </source>
</evidence>
<protein>
    <submittedName>
        <fullName evidence="3">Uncharacterized protein</fullName>
    </submittedName>
</protein>
<gene>
    <name evidence="3" type="primary">Contig18889.g20038</name>
    <name evidence="3" type="ORF">STYLEM_11305</name>
</gene>
<dbReference type="InParanoid" id="A0A078AIX7"/>
<feature type="region of interest" description="Disordered" evidence="2">
    <location>
        <begin position="1"/>
        <end position="22"/>
    </location>
</feature>
<feature type="compositionally biased region" description="Basic and acidic residues" evidence="2">
    <location>
        <begin position="1"/>
        <end position="12"/>
    </location>
</feature>
<evidence type="ECO:0000313" key="4">
    <source>
        <dbReference type="Proteomes" id="UP000039865"/>
    </source>
</evidence>
<evidence type="ECO:0000256" key="2">
    <source>
        <dbReference type="SAM" id="MobiDB-lite"/>
    </source>
</evidence>
<proteinExistence type="predicted"/>
<feature type="region of interest" description="Disordered" evidence="2">
    <location>
        <begin position="204"/>
        <end position="268"/>
    </location>
</feature>
<dbReference type="Proteomes" id="UP000039865">
    <property type="component" value="Unassembled WGS sequence"/>
</dbReference>
<feature type="compositionally biased region" description="Polar residues" evidence="2">
    <location>
        <begin position="232"/>
        <end position="248"/>
    </location>
</feature>
<keyword evidence="1" id="KW-0175">Coiled coil</keyword>
<organism evidence="3 4">
    <name type="scientific">Stylonychia lemnae</name>
    <name type="common">Ciliate</name>
    <dbReference type="NCBI Taxonomy" id="5949"/>
    <lineage>
        <taxon>Eukaryota</taxon>
        <taxon>Sar</taxon>
        <taxon>Alveolata</taxon>
        <taxon>Ciliophora</taxon>
        <taxon>Intramacronucleata</taxon>
        <taxon>Spirotrichea</taxon>
        <taxon>Stichotrichia</taxon>
        <taxon>Sporadotrichida</taxon>
        <taxon>Oxytrichidae</taxon>
        <taxon>Stylonychinae</taxon>
        <taxon>Stylonychia</taxon>
    </lineage>
</organism>
<feature type="region of interest" description="Disordered" evidence="2">
    <location>
        <begin position="145"/>
        <end position="171"/>
    </location>
</feature>